<dbReference type="KEGG" id="dpx:DAPPUDRAFT_322629"/>
<dbReference type="EMBL" id="GL732570">
    <property type="protein sequence ID" value="EFX76115.1"/>
    <property type="molecule type" value="Genomic_DNA"/>
</dbReference>
<dbReference type="Proteomes" id="UP000000305">
    <property type="component" value="Unassembled WGS sequence"/>
</dbReference>
<evidence type="ECO:0000313" key="1">
    <source>
        <dbReference type="EMBL" id="EFX76115.1"/>
    </source>
</evidence>
<organism evidence="1 2">
    <name type="scientific">Daphnia pulex</name>
    <name type="common">Water flea</name>
    <dbReference type="NCBI Taxonomy" id="6669"/>
    <lineage>
        <taxon>Eukaryota</taxon>
        <taxon>Metazoa</taxon>
        <taxon>Ecdysozoa</taxon>
        <taxon>Arthropoda</taxon>
        <taxon>Crustacea</taxon>
        <taxon>Branchiopoda</taxon>
        <taxon>Diplostraca</taxon>
        <taxon>Cladocera</taxon>
        <taxon>Anomopoda</taxon>
        <taxon>Daphniidae</taxon>
        <taxon>Daphnia</taxon>
    </lineage>
</organism>
<dbReference type="STRING" id="6669.E9GWK1"/>
<protein>
    <submittedName>
        <fullName evidence="1">Uncharacterized protein</fullName>
    </submittedName>
</protein>
<dbReference type="InterPro" id="IPR016024">
    <property type="entry name" value="ARM-type_fold"/>
</dbReference>
<sequence length="188" mass="21359">MGVGVICKTEHKKSGGFPKGTAPRYTCRLEVYTQNRFSAYVDTEVAPKKQEAKLTDYMKMVINLFKAGEISPYCPLLPEEKECVVLINLIKTTEDAPTMETSLKALRVIINVAGQKLRDSLRKSILATMKSLLSHREERTRLEAVGCRDSLVRHFPAEELEALENEQDLQEHQSLVCTIREFIDCYGY</sequence>
<proteinExistence type="predicted"/>
<dbReference type="InParanoid" id="E9GWK1"/>
<keyword evidence="2" id="KW-1185">Reference proteome</keyword>
<dbReference type="HOGENOM" id="CLU_1442461_0_0_1"/>
<accession>E9GWK1</accession>
<evidence type="ECO:0000313" key="2">
    <source>
        <dbReference type="Proteomes" id="UP000000305"/>
    </source>
</evidence>
<gene>
    <name evidence="1" type="ORF">DAPPUDRAFT_322629</name>
</gene>
<dbReference type="AlphaFoldDB" id="E9GWK1"/>
<dbReference type="Pfam" id="PF25801">
    <property type="entry name" value="HEAT_GCN1_C_2"/>
    <property type="match status" value="1"/>
</dbReference>
<name>E9GWK1_DAPPU</name>
<reference evidence="1 2" key="1">
    <citation type="journal article" date="2011" name="Science">
        <title>The ecoresponsive genome of Daphnia pulex.</title>
        <authorList>
            <person name="Colbourne J.K."/>
            <person name="Pfrender M.E."/>
            <person name="Gilbert D."/>
            <person name="Thomas W.K."/>
            <person name="Tucker A."/>
            <person name="Oakley T.H."/>
            <person name="Tokishita S."/>
            <person name="Aerts A."/>
            <person name="Arnold G.J."/>
            <person name="Basu M.K."/>
            <person name="Bauer D.J."/>
            <person name="Caceres C.E."/>
            <person name="Carmel L."/>
            <person name="Casola C."/>
            <person name="Choi J.H."/>
            <person name="Detter J.C."/>
            <person name="Dong Q."/>
            <person name="Dusheyko S."/>
            <person name="Eads B.D."/>
            <person name="Frohlich T."/>
            <person name="Geiler-Samerotte K.A."/>
            <person name="Gerlach D."/>
            <person name="Hatcher P."/>
            <person name="Jogdeo S."/>
            <person name="Krijgsveld J."/>
            <person name="Kriventseva E.V."/>
            <person name="Kultz D."/>
            <person name="Laforsch C."/>
            <person name="Lindquist E."/>
            <person name="Lopez J."/>
            <person name="Manak J.R."/>
            <person name="Muller J."/>
            <person name="Pangilinan J."/>
            <person name="Patwardhan R.P."/>
            <person name="Pitluck S."/>
            <person name="Pritham E.J."/>
            <person name="Rechtsteiner A."/>
            <person name="Rho M."/>
            <person name="Rogozin I.B."/>
            <person name="Sakarya O."/>
            <person name="Salamov A."/>
            <person name="Schaack S."/>
            <person name="Shapiro H."/>
            <person name="Shiga Y."/>
            <person name="Skalitzky C."/>
            <person name="Smith Z."/>
            <person name="Souvorov A."/>
            <person name="Sung W."/>
            <person name="Tang Z."/>
            <person name="Tsuchiya D."/>
            <person name="Tu H."/>
            <person name="Vos H."/>
            <person name="Wang M."/>
            <person name="Wolf Y.I."/>
            <person name="Yamagata H."/>
            <person name="Yamada T."/>
            <person name="Ye Y."/>
            <person name="Shaw J.R."/>
            <person name="Andrews J."/>
            <person name="Crease T.J."/>
            <person name="Tang H."/>
            <person name="Lucas S.M."/>
            <person name="Robertson H.M."/>
            <person name="Bork P."/>
            <person name="Koonin E.V."/>
            <person name="Zdobnov E.M."/>
            <person name="Grigoriev I.V."/>
            <person name="Lynch M."/>
            <person name="Boore J.L."/>
        </authorList>
    </citation>
    <scope>NUCLEOTIDE SEQUENCE [LARGE SCALE GENOMIC DNA]</scope>
</reference>
<dbReference type="OrthoDB" id="5148094at2759"/>
<dbReference type="SUPFAM" id="SSF48371">
    <property type="entry name" value="ARM repeat"/>
    <property type="match status" value="1"/>
</dbReference>